<dbReference type="EMBL" id="CVRI01000052">
    <property type="protein sequence ID" value="CRK99737.1"/>
    <property type="molecule type" value="Genomic_DNA"/>
</dbReference>
<dbReference type="Proteomes" id="UP000183832">
    <property type="component" value="Unassembled WGS sequence"/>
</dbReference>
<accession>A0A1J1IMP0</accession>
<protein>
    <submittedName>
        <fullName evidence="1">CLUMA_CG013075, isoform A</fullName>
    </submittedName>
</protein>
<evidence type="ECO:0000313" key="2">
    <source>
        <dbReference type="Proteomes" id="UP000183832"/>
    </source>
</evidence>
<keyword evidence="2" id="KW-1185">Reference proteome</keyword>
<gene>
    <name evidence="1" type="ORF">CLUMA_CG013075</name>
</gene>
<sequence length="59" mass="6747">MNQIVLLLHRHLSSTNGNVYKSGKLARNNVMKEKHSIDDVRRTSDLCAGLFEGERCLNY</sequence>
<name>A0A1J1IMP0_9DIPT</name>
<proteinExistence type="predicted"/>
<organism evidence="1 2">
    <name type="scientific">Clunio marinus</name>
    <dbReference type="NCBI Taxonomy" id="568069"/>
    <lineage>
        <taxon>Eukaryota</taxon>
        <taxon>Metazoa</taxon>
        <taxon>Ecdysozoa</taxon>
        <taxon>Arthropoda</taxon>
        <taxon>Hexapoda</taxon>
        <taxon>Insecta</taxon>
        <taxon>Pterygota</taxon>
        <taxon>Neoptera</taxon>
        <taxon>Endopterygota</taxon>
        <taxon>Diptera</taxon>
        <taxon>Nematocera</taxon>
        <taxon>Chironomoidea</taxon>
        <taxon>Chironomidae</taxon>
        <taxon>Clunio</taxon>
    </lineage>
</organism>
<dbReference type="AlphaFoldDB" id="A0A1J1IMP0"/>
<reference evidence="1 2" key="1">
    <citation type="submission" date="2015-04" db="EMBL/GenBank/DDBJ databases">
        <authorList>
            <person name="Syromyatnikov M.Y."/>
            <person name="Popov V.N."/>
        </authorList>
    </citation>
    <scope>NUCLEOTIDE SEQUENCE [LARGE SCALE GENOMIC DNA]</scope>
</reference>
<evidence type="ECO:0000313" key="1">
    <source>
        <dbReference type="EMBL" id="CRK99737.1"/>
    </source>
</evidence>